<comment type="caution">
    <text evidence="2">The sequence shown here is derived from an EMBL/GenBank/DDBJ whole genome shotgun (WGS) entry which is preliminary data.</text>
</comment>
<dbReference type="EMBL" id="JAUHLI010000016">
    <property type="protein sequence ID" value="MEE2002757.1"/>
    <property type="molecule type" value="Genomic_DNA"/>
</dbReference>
<dbReference type="RefSeq" id="WP_330129802.1">
    <property type="nucleotide sequence ID" value="NZ_JAUHLI010000016.1"/>
</dbReference>
<feature type="signal peptide" evidence="1">
    <location>
        <begin position="1"/>
        <end position="21"/>
    </location>
</feature>
<sequence length="140" mass="14824">MKNTTRTLLTLAGLGLLQACSAPTPVVVAPVEVIPEPVSSVGSTMTLMEQAHVCHDEAETRRLAASSQLRAMARYLAELLPTDQCTIYAVTSEVVVLEEGEGYRKVALESSEVFTFDNYLLPAAATAAQPSPALPAVSCC</sequence>
<accession>A0ABU7J8H7</accession>
<name>A0ABU7J8H7_9GAMM</name>
<evidence type="ECO:0000313" key="2">
    <source>
        <dbReference type="EMBL" id="MEE2002757.1"/>
    </source>
</evidence>
<evidence type="ECO:0000313" key="3">
    <source>
        <dbReference type="Proteomes" id="UP001336314"/>
    </source>
</evidence>
<evidence type="ECO:0000256" key="1">
    <source>
        <dbReference type="SAM" id="SignalP"/>
    </source>
</evidence>
<dbReference type="PROSITE" id="PS51257">
    <property type="entry name" value="PROKAR_LIPOPROTEIN"/>
    <property type="match status" value="1"/>
</dbReference>
<evidence type="ECO:0008006" key="4">
    <source>
        <dbReference type="Google" id="ProtNLM"/>
    </source>
</evidence>
<organism evidence="2 3">
    <name type="scientific">Alkalimonas cellulosilytica</name>
    <dbReference type="NCBI Taxonomy" id="3058395"/>
    <lineage>
        <taxon>Bacteria</taxon>
        <taxon>Pseudomonadati</taxon>
        <taxon>Pseudomonadota</taxon>
        <taxon>Gammaproteobacteria</taxon>
        <taxon>Alkalimonas</taxon>
    </lineage>
</organism>
<protein>
    <recommendedName>
        <fullName evidence="4">Lipoprotein</fullName>
    </recommendedName>
</protein>
<proteinExistence type="predicted"/>
<dbReference type="Proteomes" id="UP001336314">
    <property type="component" value="Unassembled WGS sequence"/>
</dbReference>
<keyword evidence="1" id="KW-0732">Signal</keyword>
<feature type="chain" id="PRO_5045176434" description="Lipoprotein" evidence="1">
    <location>
        <begin position="22"/>
        <end position="140"/>
    </location>
</feature>
<reference evidence="2 3" key="1">
    <citation type="submission" date="2023-07" db="EMBL/GenBank/DDBJ databases">
        <title>Alkalimonas sp., MEB108 novel, alkaliphilic bacterium isolated from Lonar Lake, India.</title>
        <authorList>
            <person name="Joshi A."/>
            <person name="Thite S."/>
        </authorList>
    </citation>
    <scope>NUCLEOTIDE SEQUENCE [LARGE SCALE GENOMIC DNA]</scope>
    <source>
        <strain evidence="2 3">MEB108</strain>
    </source>
</reference>
<keyword evidence="3" id="KW-1185">Reference proteome</keyword>
<gene>
    <name evidence="2" type="ORF">QWY20_14955</name>
</gene>